<dbReference type="Gene3D" id="3.10.450.530">
    <property type="entry name" value="Ribonuclease toxin, BrnT, of type II toxin-antitoxin system"/>
    <property type="match status" value="1"/>
</dbReference>
<dbReference type="AlphaFoldDB" id="A0A932M0R0"/>
<dbReference type="InterPro" id="IPR007460">
    <property type="entry name" value="BrnT_toxin"/>
</dbReference>
<sequence length="95" mass="11244">MRITDIIWKERFVEKFSSKHRVAVAEAEEVLRSRPVVRRMTKGRVHGEDVYAALAQIRGGRYLIVFFIRKKHGMILPISARDMDGSERRYYAKHR</sequence>
<evidence type="ECO:0000313" key="1">
    <source>
        <dbReference type="EMBL" id="MBI3014156.1"/>
    </source>
</evidence>
<dbReference type="Pfam" id="PF04365">
    <property type="entry name" value="BrnT_toxin"/>
    <property type="match status" value="1"/>
</dbReference>
<gene>
    <name evidence="1" type="ORF">HYY65_03605</name>
</gene>
<dbReference type="Proteomes" id="UP000741360">
    <property type="component" value="Unassembled WGS sequence"/>
</dbReference>
<dbReference type="EMBL" id="JACPSX010000059">
    <property type="protein sequence ID" value="MBI3014156.1"/>
    <property type="molecule type" value="Genomic_DNA"/>
</dbReference>
<evidence type="ECO:0000313" key="2">
    <source>
        <dbReference type="Proteomes" id="UP000741360"/>
    </source>
</evidence>
<accession>A0A932M0R0</accession>
<reference evidence="1" key="1">
    <citation type="submission" date="2020-07" db="EMBL/GenBank/DDBJ databases">
        <title>Huge and variable diversity of episymbiotic CPR bacteria and DPANN archaea in groundwater ecosystems.</title>
        <authorList>
            <person name="He C.Y."/>
            <person name="Keren R."/>
            <person name="Whittaker M."/>
            <person name="Farag I.F."/>
            <person name="Doudna J."/>
            <person name="Cate J.H.D."/>
            <person name="Banfield J.F."/>
        </authorList>
    </citation>
    <scope>NUCLEOTIDE SEQUENCE</scope>
    <source>
        <strain evidence="1">NC_groundwater_717_Ag_S-0.2um_59_8</strain>
    </source>
</reference>
<proteinExistence type="predicted"/>
<comment type="caution">
    <text evidence="1">The sequence shown here is derived from an EMBL/GenBank/DDBJ whole genome shotgun (WGS) entry which is preliminary data.</text>
</comment>
<protein>
    <submittedName>
        <fullName evidence="1">BrnT family toxin</fullName>
    </submittedName>
</protein>
<dbReference type="InterPro" id="IPR038573">
    <property type="entry name" value="BrnT_sf"/>
</dbReference>
<organism evidence="1 2">
    <name type="scientific">Tectimicrobiota bacterium</name>
    <dbReference type="NCBI Taxonomy" id="2528274"/>
    <lineage>
        <taxon>Bacteria</taxon>
        <taxon>Pseudomonadati</taxon>
        <taxon>Nitrospinota/Tectimicrobiota group</taxon>
        <taxon>Candidatus Tectimicrobiota</taxon>
    </lineage>
</organism>
<name>A0A932M0R0_UNCTE</name>